<organism evidence="1 2">
    <name type="scientific">Brassica cretica</name>
    <name type="common">Mustard</name>
    <dbReference type="NCBI Taxonomy" id="69181"/>
    <lineage>
        <taxon>Eukaryota</taxon>
        <taxon>Viridiplantae</taxon>
        <taxon>Streptophyta</taxon>
        <taxon>Embryophyta</taxon>
        <taxon>Tracheophyta</taxon>
        <taxon>Spermatophyta</taxon>
        <taxon>Magnoliopsida</taxon>
        <taxon>eudicotyledons</taxon>
        <taxon>Gunneridae</taxon>
        <taxon>Pentapetalae</taxon>
        <taxon>rosids</taxon>
        <taxon>malvids</taxon>
        <taxon>Brassicales</taxon>
        <taxon>Brassicaceae</taxon>
        <taxon>Brassiceae</taxon>
        <taxon>Brassica</taxon>
    </lineage>
</organism>
<dbReference type="EMBL" id="QGKV02000299">
    <property type="protein sequence ID" value="KAF3597236.1"/>
    <property type="molecule type" value="Genomic_DNA"/>
</dbReference>
<comment type="caution">
    <text evidence="1">The sequence shown here is derived from an EMBL/GenBank/DDBJ whole genome shotgun (WGS) entry which is preliminary data.</text>
</comment>
<keyword evidence="2" id="KW-1185">Reference proteome</keyword>
<evidence type="ECO:0000313" key="1">
    <source>
        <dbReference type="EMBL" id="KAF3597236.1"/>
    </source>
</evidence>
<name>A0ABQ7EJZ7_BRACR</name>
<dbReference type="Proteomes" id="UP000266723">
    <property type="component" value="Unassembled WGS sequence"/>
</dbReference>
<evidence type="ECO:0000313" key="2">
    <source>
        <dbReference type="Proteomes" id="UP000266723"/>
    </source>
</evidence>
<accession>A0ABQ7EJZ7</accession>
<gene>
    <name evidence="1" type="ORF">DY000_02023326</name>
</gene>
<proteinExistence type="predicted"/>
<sequence length="94" mass="9973">MRAGRRLRVASPRVRPSSSLLPTRVCDPASLNPREIVDASFLSVRAGNGVRVIQAALELSVGSSRCLDAGKSTRVGSTELCSLELELTSFSISS</sequence>
<reference evidence="1 2" key="1">
    <citation type="journal article" date="2020" name="BMC Genomics">
        <title>Intraspecific diversification of the crop wild relative Brassica cretica Lam. using demographic model selection.</title>
        <authorList>
            <person name="Kioukis A."/>
            <person name="Michalopoulou V.A."/>
            <person name="Briers L."/>
            <person name="Pirintsos S."/>
            <person name="Studholme D.J."/>
            <person name="Pavlidis P."/>
            <person name="Sarris P.F."/>
        </authorList>
    </citation>
    <scope>NUCLEOTIDE SEQUENCE [LARGE SCALE GENOMIC DNA]</scope>
    <source>
        <strain evidence="2">cv. PFS-1207/04</strain>
    </source>
</reference>
<protein>
    <submittedName>
        <fullName evidence="1">Uncharacterized protein</fullName>
    </submittedName>
</protein>